<dbReference type="PANTHER" id="PTHR12993">
    <property type="entry name" value="N-ACETYLGLUCOSAMINYL-PHOSPHATIDYLINOSITOL DE-N-ACETYLASE-RELATED"/>
    <property type="match status" value="1"/>
</dbReference>
<accession>A0A1X6X0B5</accession>
<dbReference type="Proteomes" id="UP000195981">
    <property type="component" value="Unassembled WGS sequence"/>
</dbReference>
<dbReference type="OrthoDB" id="158614at2"/>
<proteinExistence type="predicted"/>
<name>A0A1X6X0B5_9MICO</name>
<protein>
    <submittedName>
        <fullName evidence="3">N-acetyl-1-D-myo-inosityl-2-amino-2-deoxy-alpha-D-glucopyranoside deacetylase MshB</fullName>
    </submittedName>
</protein>
<evidence type="ECO:0000313" key="3">
    <source>
        <dbReference type="EMBL" id="SLM91803.1"/>
    </source>
</evidence>
<evidence type="ECO:0000256" key="1">
    <source>
        <dbReference type="ARBA" id="ARBA00022833"/>
    </source>
</evidence>
<gene>
    <name evidence="3" type="ORF">FM110_07020</name>
</gene>
<dbReference type="GO" id="GO:0016137">
    <property type="term" value="P:glycoside metabolic process"/>
    <property type="evidence" value="ECO:0007669"/>
    <property type="project" value="UniProtKB-ARBA"/>
</dbReference>
<dbReference type="GO" id="GO:0016811">
    <property type="term" value="F:hydrolase activity, acting on carbon-nitrogen (but not peptide) bonds, in linear amides"/>
    <property type="evidence" value="ECO:0007669"/>
    <property type="project" value="TreeGrafter"/>
</dbReference>
<evidence type="ECO:0000256" key="2">
    <source>
        <dbReference type="SAM" id="MobiDB-lite"/>
    </source>
</evidence>
<dbReference type="PANTHER" id="PTHR12993:SF26">
    <property type="entry name" value="1D-MYO-INOSITOL 2-ACETAMIDO-2-DEOXY-ALPHA-D-GLUCOPYRANOSIDE DEACETYLASE"/>
    <property type="match status" value="1"/>
</dbReference>
<keyword evidence="1" id="KW-0862">Zinc</keyword>
<dbReference type="RefSeq" id="WP_087103980.1">
    <property type="nucleotide sequence ID" value="NZ_FWFG01000064.1"/>
</dbReference>
<dbReference type="SUPFAM" id="SSF102588">
    <property type="entry name" value="LmbE-like"/>
    <property type="match status" value="1"/>
</dbReference>
<dbReference type="Pfam" id="PF02585">
    <property type="entry name" value="PIG-L"/>
    <property type="match status" value="1"/>
</dbReference>
<dbReference type="InterPro" id="IPR024078">
    <property type="entry name" value="LmbE-like_dom_sf"/>
</dbReference>
<feature type="region of interest" description="Disordered" evidence="2">
    <location>
        <begin position="1"/>
        <end position="31"/>
    </location>
</feature>
<sequence length="330" mass="33722">MTAPDSPQDPLSAPAPNAAHVPTAAQAPTAAQTPDAWRLLEGAQRVLTLQAHPDDETLSTGALLAHLAARGTRIDLVTATRGEEGETVPGSIAPDDARSFVEVRAAELDGATRSLGITSSCFLGSPPALAPGADARRYRDSGMRWVTPQLAGPAEDTGPDAFTRRPVAEAVADLEAAIRALRPDVLLSNDDGGTYGHPDHVHVHTIAARAAAAQGVPLIEVASYHDADAQADDPSFARRELPGTARAVEGALRAHRTQLTVLGPAAAEGAGSGVAGVDAAEGAGSDVDRAGRGSSGAASGIRIVLSGGQERVVPLSAGIRVHREEPVDAR</sequence>
<evidence type="ECO:0000313" key="4">
    <source>
        <dbReference type="Proteomes" id="UP000195981"/>
    </source>
</evidence>
<organism evidence="3 4">
    <name type="scientific">Brachybacterium nesterenkovii</name>
    <dbReference type="NCBI Taxonomy" id="47847"/>
    <lineage>
        <taxon>Bacteria</taxon>
        <taxon>Bacillati</taxon>
        <taxon>Actinomycetota</taxon>
        <taxon>Actinomycetes</taxon>
        <taxon>Micrococcales</taxon>
        <taxon>Dermabacteraceae</taxon>
        <taxon>Brachybacterium</taxon>
    </lineage>
</organism>
<dbReference type="InterPro" id="IPR003737">
    <property type="entry name" value="GlcNAc_PI_deacetylase-related"/>
</dbReference>
<dbReference type="EMBL" id="FWFG01000064">
    <property type="protein sequence ID" value="SLM91803.1"/>
    <property type="molecule type" value="Genomic_DNA"/>
</dbReference>
<feature type="compositionally biased region" description="Low complexity" evidence="2">
    <location>
        <begin position="14"/>
        <end position="31"/>
    </location>
</feature>
<reference evidence="3 4" key="1">
    <citation type="submission" date="2017-02" db="EMBL/GenBank/DDBJ databases">
        <authorList>
            <person name="Peterson S.W."/>
        </authorList>
    </citation>
    <scope>NUCLEOTIDE SEQUENCE [LARGE SCALE GENOMIC DNA]</scope>
    <source>
        <strain evidence="3 4">CIP104813</strain>
    </source>
</reference>
<dbReference type="Gene3D" id="3.40.50.10320">
    <property type="entry name" value="LmbE-like"/>
    <property type="match status" value="1"/>
</dbReference>
<dbReference type="AlphaFoldDB" id="A0A1X6X0B5"/>
<keyword evidence="4" id="KW-1185">Reference proteome</keyword>